<organism evidence="2 3">
    <name type="scientific">Meridianimarinicoccus marinus</name>
    <dbReference type="NCBI Taxonomy" id="3231483"/>
    <lineage>
        <taxon>Bacteria</taxon>
        <taxon>Pseudomonadati</taxon>
        <taxon>Pseudomonadota</taxon>
        <taxon>Alphaproteobacteria</taxon>
        <taxon>Rhodobacterales</taxon>
        <taxon>Paracoccaceae</taxon>
        <taxon>Meridianimarinicoccus</taxon>
    </lineage>
</organism>
<reference evidence="2 3" key="1">
    <citation type="submission" date="2024-07" db="EMBL/GenBank/DDBJ databases">
        <authorList>
            <person name="Kang M."/>
        </authorList>
    </citation>
    <scope>NUCLEOTIDE SEQUENCE [LARGE SCALE GENOMIC DNA]</scope>
    <source>
        <strain evidence="2 3">DFM31</strain>
    </source>
</reference>
<dbReference type="EMBL" id="JBFBVU010000034">
    <property type="protein sequence ID" value="MEV8468632.1"/>
    <property type="molecule type" value="Genomic_DNA"/>
</dbReference>
<comment type="caution">
    <text evidence="2">The sequence shown here is derived from an EMBL/GenBank/DDBJ whole genome shotgun (WGS) entry which is preliminary data.</text>
</comment>
<keyword evidence="1" id="KW-0175">Coiled coil</keyword>
<sequence length="555" mass="62003">MSERSNAMSEALAPLLPMARSRRAAVEPVSQIHLYLHGSERPGAFEIARSEILKFAERRAGGALPRDALEGKSFSTDDVGARRIEGVAIDSPRYWTLRFDDDDRTVASRSWVIETALAEQNEDGPVLFGLRLQCIARGENPEYDRSIPTFARDVIAACDVRMDGRRVTLSPWIIDTEDEVDQLVDLLRSDNRTADVIVLSLPEDSNDLSDELISSDRLARDLAGAAHVVVISGQAAFQLSDRVGREFSVFNQAVRTYRPGFDPDTEAPFAHPLGLADRIRNWDGGPDAYRRFISSEVLRRTVEGPDALKRLPSFAEAKRTAAELRRRNAQQSGSSNDELLALAEDEIAQLKGDLASQGQESGELLEVAEAEREAAVAEVLRLQGTLYHLQQRLDSLETASGEATDTPIPGDLAELEQWAATHLAGTVELHNRALRGSKDSEYENVSVIYQALLLLRDHYVPMRRQGGAELKKAFDQRCQELGIEEQQSFSGNRAGEQGDTYFIRMGHRRVELDRHLKKGNSREPRYCFRLYFFWDDTTSQVVVGWLPSHLSTRAS</sequence>
<dbReference type="RefSeq" id="WP_366194589.1">
    <property type="nucleotide sequence ID" value="NZ_JBFBVU010000034.1"/>
</dbReference>
<gene>
    <name evidence="2" type="ORF">AB0T83_17835</name>
</gene>
<accession>A0ABV3LC90</accession>
<evidence type="ECO:0000313" key="2">
    <source>
        <dbReference type="EMBL" id="MEV8468632.1"/>
    </source>
</evidence>
<protein>
    <submittedName>
        <fullName evidence="2">Uncharacterized protein</fullName>
    </submittedName>
</protein>
<proteinExistence type="predicted"/>
<name>A0ABV3LC90_9RHOB</name>
<evidence type="ECO:0000256" key="1">
    <source>
        <dbReference type="SAM" id="Coils"/>
    </source>
</evidence>
<feature type="coiled-coil region" evidence="1">
    <location>
        <begin position="340"/>
        <end position="385"/>
    </location>
</feature>
<evidence type="ECO:0000313" key="3">
    <source>
        <dbReference type="Proteomes" id="UP001553161"/>
    </source>
</evidence>
<keyword evidence="3" id="KW-1185">Reference proteome</keyword>
<dbReference type="Proteomes" id="UP001553161">
    <property type="component" value="Unassembled WGS sequence"/>
</dbReference>